<organism evidence="1 2">
    <name type="scientific">Actinomadura adrarensis</name>
    <dbReference type="NCBI Taxonomy" id="1819600"/>
    <lineage>
        <taxon>Bacteria</taxon>
        <taxon>Bacillati</taxon>
        <taxon>Actinomycetota</taxon>
        <taxon>Actinomycetes</taxon>
        <taxon>Streptosporangiales</taxon>
        <taxon>Thermomonosporaceae</taxon>
        <taxon>Actinomadura</taxon>
    </lineage>
</organism>
<sequence length="67" mass="7258">MTRARGEAGKVRVKLEPQESALVRVLMEQLLELLGDGPDTDDDLAAVGISEKATKPDDPVLARLFPD</sequence>
<reference evidence="2" key="1">
    <citation type="journal article" date="2019" name="Int. J. Syst. Evol. Microbiol.">
        <title>The Global Catalogue of Microorganisms (GCM) 10K type strain sequencing project: providing services to taxonomists for standard genome sequencing and annotation.</title>
        <authorList>
            <consortium name="The Broad Institute Genomics Platform"/>
            <consortium name="The Broad Institute Genome Sequencing Center for Infectious Disease"/>
            <person name="Wu L."/>
            <person name="Ma J."/>
        </authorList>
    </citation>
    <scope>NUCLEOTIDE SEQUENCE [LARGE SCALE GENOMIC DNA]</scope>
    <source>
        <strain evidence="2">JCM 31696</strain>
    </source>
</reference>
<gene>
    <name evidence="1" type="ORF">ACFQ07_05090</name>
</gene>
<dbReference type="EMBL" id="JBHTIR010000603">
    <property type="protein sequence ID" value="MFD0851581.1"/>
    <property type="molecule type" value="Genomic_DNA"/>
</dbReference>
<evidence type="ECO:0000313" key="1">
    <source>
        <dbReference type="EMBL" id="MFD0851581.1"/>
    </source>
</evidence>
<dbReference type="Pfam" id="PF09438">
    <property type="entry name" value="DUF2017"/>
    <property type="match status" value="1"/>
</dbReference>
<dbReference type="InterPro" id="IPR018561">
    <property type="entry name" value="AosR"/>
</dbReference>
<comment type="caution">
    <text evidence="1">The sequence shown here is derived from an EMBL/GenBank/DDBJ whole genome shotgun (WGS) entry which is preliminary data.</text>
</comment>
<keyword evidence="2" id="KW-1185">Reference proteome</keyword>
<accession>A0ABW3CDD4</accession>
<protein>
    <submittedName>
        <fullName evidence="1">DUF2017 family protein</fullName>
    </submittedName>
</protein>
<proteinExistence type="predicted"/>
<name>A0ABW3CDD4_9ACTN</name>
<dbReference type="Proteomes" id="UP001597083">
    <property type="component" value="Unassembled WGS sequence"/>
</dbReference>
<feature type="non-terminal residue" evidence="1">
    <location>
        <position position="67"/>
    </location>
</feature>
<evidence type="ECO:0000313" key="2">
    <source>
        <dbReference type="Proteomes" id="UP001597083"/>
    </source>
</evidence>